<evidence type="ECO:0000256" key="2">
    <source>
        <dbReference type="SAM" id="Phobius"/>
    </source>
</evidence>
<name>A0A0R1KBY6_9LACO</name>
<feature type="domain" description="CAAX prenyl protease 2/Lysostaphin resistance protein A-like" evidence="3">
    <location>
        <begin position="115"/>
        <end position="205"/>
    </location>
</feature>
<feature type="transmembrane region" description="Helical" evidence="2">
    <location>
        <begin position="148"/>
        <end position="166"/>
    </location>
</feature>
<dbReference type="eggNOG" id="COG1266">
    <property type="taxonomic scope" value="Bacteria"/>
</dbReference>
<keyword evidence="2" id="KW-0472">Membrane</keyword>
<keyword evidence="2" id="KW-1133">Transmembrane helix</keyword>
<feature type="transmembrane region" description="Helical" evidence="2">
    <location>
        <begin position="172"/>
        <end position="189"/>
    </location>
</feature>
<keyword evidence="2" id="KW-0812">Transmembrane</keyword>
<dbReference type="Proteomes" id="UP000051248">
    <property type="component" value="Unassembled WGS sequence"/>
</dbReference>
<dbReference type="AlphaFoldDB" id="A0A0R1KBY6"/>
<feature type="transmembrane region" description="Helical" evidence="2">
    <location>
        <begin position="196"/>
        <end position="215"/>
    </location>
</feature>
<feature type="transmembrane region" description="Helical" evidence="2">
    <location>
        <begin position="74"/>
        <end position="95"/>
    </location>
</feature>
<accession>A0A0R1KBY6</accession>
<comment type="caution">
    <text evidence="4">The sequence shown here is derived from an EMBL/GenBank/DDBJ whole genome shotgun (WGS) entry which is preliminary data.</text>
</comment>
<evidence type="ECO:0000259" key="3">
    <source>
        <dbReference type="Pfam" id="PF02517"/>
    </source>
</evidence>
<dbReference type="PATRIC" id="fig|1423775.4.peg.751"/>
<comment type="similarity">
    <text evidence="1">Belongs to the UPF0177 family.</text>
</comment>
<feature type="transmembrane region" description="Helical" evidence="2">
    <location>
        <begin position="115"/>
        <end position="136"/>
    </location>
</feature>
<dbReference type="InterPro" id="IPR052710">
    <property type="entry name" value="CAAX_protease"/>
</dbReference>
<evidence type="ECO:0000313" key="5">
    <source>
        <dbReference type="Proteomes" id="UP000051248"/>
    </source>
</evidence>
<dbReference type="EMBL" id="AZDZ01000001">
    <property type="protein sequence ID" value="KRK81142.1"/>
    <property type="molecule type" value="Genomic_DNA"/>
</dbReference>
<dbReference type="GO" id="GO:0004175">
    <property type="term" value="F:endopeptidase activity"/>
    <property type="evidence" value="ECO:0007669"/>
    <property type="project" value="UniProtKB-ARBA"/>
</dbReference>
<proteinExistence type="inferred from homology"/>
<keyword evidence="5" id="KW-1185">Reference proteome</keyword>
<dbReference type="RefSeq" id="WP_025023327.1">
    <property type="nucleotide sequence ID" value="NZ_AZDZ01000001.1"/>
</dbReference>
<reference evidence="4 5" key="1">
    <citation type="journal article" date="2015" name="Genome Announc.">
        <title>Expanding the biotechnology potential of lactobacilli through comparative genomics of 213 strains and associated genera.</title>
        <authorList>
            <person name="Sun Z."/>
            <person name="Harris H.M."/>
            <person name="McCann A."/>
            <person name="Guo C."/>
            <person name="Argimon S."/>
            <person name="Zhang W."/>
            <person name="Yang X."/>
            <person name="Jeffery I.B."/>
            <person name="Cooney J.C."/>
            <person name="Kagawa T.F."/>
            <person name="Liu W."/>
            <person name="Song Y."/>
            <person name="Salvetti E."/>
            <person name="Wrobel A."/>
            <person name="Rasinkangas P."/>
            <person name="Parkhill J."/>
            <person name="Rea M.C."/>
            <person name="O'Sullivan O."/>
            <person name="Ritari J."/>
            <person name="Douillard F.P."/>
            <person name="Paul Ross R."/>
            <person name="Yang R."/>
            <person name="Briner A.E."/>
            <person name="Felis G.E."/>
            <person name="de Vos W.M."/>
            <person name="Barrangou R."/>
            <person name="Klaenhammer T.R."/>
            <person name="Caufield P.W."/>
            <person name="Cui Y."/>
            <person name="Zhang H."/>
            <person name="O'Toole P.W."/>
        </authorList>
    </citation>
    <scope>NUCLEOTIDE SEQUENCE [LARGE SCALE GENOMIC DNA]</scope>
    <source>
        <strain evidence="4 5">DSM 19682</strain>
    </source>
</reference>
<evidence type="ECO:0000256" key="1">
    <source>
        <dbReference type="ARBA" id="ARBA00009067"/>
    </source>
</evidence>
<dbReference type="GO" id="GO:0080120">
    <property type="term" value="P:CAAX-box protein maturation"/>
    <property type="evidence" value="ECO:0007669"/>
    <property type="project" value="UniProtKB-ARBA"/>
</dbReference>
<dbReference type="OrthoDB" id="8607342at2"/>
<gene>
    <name evidence="4" type="ORF">FD03_GL000734</name>
</gene>
<dbReference type="STRING" id="1423775.FD03_GL000734"/>
<protein>
    <recommendedName>
        <fullName evidence="3">CAAX prenyl protease 2/Lysostaphin resistance protein A-like domain-containing protein</fullName>
    </recommendedName>
</protein>
<feature type="transmembrane region" description="Helical" evidence="2">
    <location>
        <begin position="12"/>
        <end position="29"/>
    </location>
</feature>
<feature type="transmembrane region" description="Helical" evidence="2">
    <location>
        <begin position="35"/>
        <end position="53"/>
    </location>
</feature>
<organism evidence="4 5">
    <name type="scientific">Companilactobacillus nodensis DSM 19682 = JCM 14932 = NBRC 107160</name>
    <dbReference type="NCBI Taxonomy" id="1423775"/>
    <lineage>
        <taxon>Bacteria</taxon>
        <taxon>Bacillati</taxon>
        <taxon>Bacillota</taxon>
        <taxon>Bacilli</taxon>
        <taxon>Lactobacillales</taxon>
        <taxon>Lactobacillaceae</taxon>
        <taxon>Companilactobacillus</taxon>
    </lineage>
</organism>
<dbReference type="PANTHER" id="PTHR36435:SF1">
    <property type="entry name" value="CAAX AMINO TERMINAL PROTEASE FAMILY PROTEIN"/>
    <property type="match status" value="1"/>
</dbReference>
<sequence length="216" mass="24711">MKKNLLSNIGIILGYFILYQVAMLPLLLGQIAPNVFVYAIFAALGLVASYYFIRRIWYFLNDNFVFDVNRTKHPVIELILFVIALVAISSLTIYIPESNNQKLILETIKTNMFNTVLITVILSPIFEELIFRGLFAKLFFPTVKSAKSIFLYVAITSIVFALMHEQSFSLKLVPYLLMGIVLSLAYVRFGDIRYNMCLHFLNNFIATIGIVLPLIY</sequence>
<dbReference type="InterPro" id="IPR003675">
    <property type="entry name" value="Rce1/LyrA-like_dom"/>
</dbReference>
<dbReference type="PANTHER" id="PTHR36435">
    <property type="entry name" value="SLR1288 PROTEIN"/>
    <property type="match status" value="1"/>
</dbReference>
<evidence type="ECO:0000313" key="4">
    <source>
        <dbReference type="EMBL" id="KRK81142.1"/>
    </source>
</evidence>
<dbReference type="Pfam" id="PF02517">
    <property type="entry name" value="Rce1-like"/>
    <property type="match status" value="1"/>
</dbReference>